<feature type="domain" description="ABC-2 type transporter transmembrane" evidence="8">
    <location>
        <begin position="48"/>
        <end position="398"/>
    </location>
</feature>
<keyword evidence="3 7" id="KW-0812">Transmembrane</keyword>
<feature type="transmembrane region" description="Helical" evidence="7">
    <location>
        <begin position="382"/>
        <end position="402"/>
    </location>
</feature>
<evidence type="ECO:0000256" key="4">
    <source>
        <dbReference type="ARBA" id="ARBA00022989"/>
    </source>
</evidence>
<evidence type="ECO:0000256" key="5">
    <source>
        <dbReference type="ARBA" id="ARBA00023136"/>
    </source>
</evidence>
<feature type="transmembrane region" description="Helical" evidence="7">
    <location>
        <begin position="49"/>
        <end position="69"/>
    </location>
</feature>
<evidence type="ECO:0000256" key="2">
    <source>
        <dbReference type="ARBA" id="ARBA00022475"/>
    </source>
</evidence>
<dbReference type="PANTHER" id="PTHR30294:SF47">
    <property type="entry name" value="INNER MEMBRANE TRANSPORT PERMEASE YHHJ"/>
    <property type="match status" value="1"/>
</dbReference>
<feature type="compositionally biased region" description="Low complexity" evidence="6">
    <location>
        <begin position="9"/>
        <end position="27"/>
    </location>
</feature>
<sequence length="452" mass="49502">MSANFRSIGSRSTASQSRGSQSRGSQSTEHHRAKNTLLRQWAIVRKDKWLLSCLTWIPLLLAASIWLIFSQGIARDLPVAVVDLEHSQISQQFTRLVDTSPTLQVTQKYSSASEAAKAMIERDIYGYVVIPRHFDRDLLLGLNPQVSVFYNSQFILIGKLVNSALLQAQGTFNAQLEVVKQLSHGDTTVQSALGQAVTVQSQITPLFNKNTSYAQFLVSAVIPALWQIMIVVGTILVLTANVRARGLHAWLSNAPMKSLTSTLAPYLVLFLMFGIAFSFWFYVLLDWPFNGSFVALTVAQLLTVISCIIMGCLFFFLTLDPARAMSFAGAFTAPSFAFMGITFPVTDMNTAAQIWRSLLPVSHYIEVQTAQSSYGASAAQSLISLSSMFLYAIPAFVVMLLIKKHLAQSNLSAQTDLTAQAALSAKATPSTPSTPSTQQEKSEQSAPQGVKR</sequence>
<comment type="caution">
    <text evidence="9">The sequence shown here is derived from an EMBL/GenBank/DDBJ whole genome shotgun (WGS) entry which is preliminary data.</text>
</comment>
<dbReference type="GO" id="GO:0005886">
    <property type="term" value="C:plasma membrane"/>
    <property type="evidence" value="ECO:0007669"/>
    <property type="project" value="UniProtKB-SubCell"/>
</dbReference>
<evidence type="ECO:0000256" key="3">
    <source>
        <dbReference type="ARBA" id="ARBA00022692"/>
    </source>
</evidence>
<evidence type="ECO:0000256" key="6">
    <source>
        <dbReference type="SAM" id="MobiDB-lite"/>
    </source>
</evidence>
<feature type="transmembrane region" description="Helical" evidence="7">
    <location>
        <begin position="263"/>
        <end position="285"/>
    </location>
</feature>
<feature type="transmembrane region" description="Helical" evidence="7">
    <location>
        <begin position="216"/>
        <end position="242"/>
    </location>
</feature>
<evidence type="ECO:0000256" key="7">
    <source>
        <dbReference type="SAM" id="Phobius"/>
    </source>
</evidence>
<evidence type="ECO:0000313" key="10">
    <source>
        <dbReference type="Proteomes" id="UP000519158"/>
    </source>
</evidence>
<proteinExistence type="predicted"/>
<feature type="region of interest" description="Disordered" evidence="6">
    <location>
        <begin position="422"/>
        <end position="452"/>
    </location>
</feature>
<keyword evidence="2" id="KW-1003">Cell membrane</keyword>
<feature type="transmembrane region" description="Helical" evidence="7">
    <location>
        <begin position="291"/>
        <end position="317"/>
    </location>
</feature>
<comment type="subcellular location">
    <subcellularLocation>
        <location evidence="1">Cell membrane</location>
        <topology evidence="1">Multi-pass membrane protein</topology>
    </subcellularLocation>
</comment>
<evidence type="ECO:0000313" key="9">
    <source>
        <dbReference type="EMBL" id="NOJ15219.1"/>
    </source>
</evidence>
<evidence type="ECO:0000259" key="8">
    <source>
        <dbReference type="Pfam" id="PF12698"/>
    </source>
</evidence>
<keyword evidence="5 7" id="KW-0472">Membrane</keyword>
<protein>
    <submittedName>
        <fullName evidence="9">ABC transporter permease</fullName>
    </submittedName>
</protein>
<dbReference type="GO" id="GO:0140359">
    <property type="term" value="F:ABC-type transporter activity"/>
    <property type="evidence" value="ECO:0007669"/>
    <property type="project" value="InterPro"/>
</dbReference>
<dbReference type="Gene3D" id="3.40.1710.10">
    <property type="entry name" value="abc type-2 transporter like domain"/>
    <property type="match status" value="1"/>
</dbReference>
<accession>A0A7Y4DAE1</accession>
<reference evidence="9 10" key="1">
    <citation type="submission" date="2019-09" db="EMBL/GenBank/DDBJ databases">
        <title>Draft genome sequencing and comparative genomics of hatchery-associated Vibrios.</title>
        <authorList>
            <person name="Kehlet-Delgado H."/>
            <person name="Mueller R.S."/>
        </authorList>
    </citation>
    <scope>NUCLEOTIDE SEQUENCE [LARGE SCALE GENOMIC DNA]</scope>
    <source>
        <strain evidence="9 10">99-70-13A3</strain>
    </source>
</reference>
<dbReference type="RefSeq" id="WP_171330696.1">
    <property type="nucleotide sequence ID" value="NZ_CAWPOP010000016.1"/>
</dbReference>
<gene>
    <name evidence="9" type="ORF">F0234_20895</name>
</gene>
<dbReference type="EMBL" id="VTXL01000023">
    <property type="protein sequence ID" value="NOJ15219.1"/>
    <property type="molecule type" value="Genomic_DNA"/>
</dbReference>
<organism evidence="9 10">
    <name type="scientific">Vibrio splendidus</name>
    <dbReference type="NCBI Taxonomy" id="29497"/>
    <lineage>
        <taxon>Bacteria</taxon>
        <taxon>Pseudomonadati</taxon>
        <taxon>Pseudomonadota</taxon>
        <taxon>Gammaproteobacteria</taxon>
        <taxon>Vibrionales</taxon>
        <taxon>Vibrionaceae</taxon>
        <taxon>Vibrio</taxon>
    </lineage>
</organism>
<dbReference type="InterPro" id="IPR051449">
    <property type="entry name" value="ABC-2_transporter_component"/>
</dbReference>
<dbReference type="AlphaFoldDB" id="A0A7Y4DAE1"/>
<dbReference type="Pfam" id="PF12698">
    <property type="entry name" value="ABC2_membrane_3"/>
    <property type="match status" value="1"/>
</dbReference>
<dbReference type="PANTHER" id="PTHR30294">
    <property type="entry name" value="MEMBRANE COMPONENT OF ABC TRANSPORTER YHHJ-RELATED"/>
    <property type="match status" value="1"/>
</dbReference>
<evidence type="ECO:0000256" key="1">
    <source>
        <dbReference type="ARBA" id="ARBA00004651"/>
    </source>
</evidence>
<feature type="compositionally biased region" description="Low complexity" evidence="6">
    <location>
        <begin position="422"/>
        <end position="437"/>
    </location>
</feature>
<feature type="region of interest" description="Disordered" evidence="6">
    <location>
        <begin position="1"/>
        <end position="31"/>
    </location>
</feature>
<feature type="transmembrane region" description="Helical" evidence="7">
    <location>
        <begin position="324"/>
        <end position="345"/>
    </location>
</feature>
<dbReference type="Proteomes" id="UP000519158">
    <property type="component" value="Unassembled WGS sequence"/>
</dbReference>
<name>A0A7Y4DAE1_VIBSP</name>
<dbReference type="InterPro" id="IPR013525">
    <property type="entry name" value="ABC2_TM"/>
</dbReference>
<keyword evidence="4 7" id="KW-1133">Transmembrane helix</keyword>